<sequence>MSSKPNLCILNTSLSSGGAEKVISLLLKKLVNDFKVTLVLFYNDIHFQIPEAVETVLLSEEKPPKSWRKRIVNFYDFYKKYNALIKRERIDYSISFLAFPNFINALASSNNPGIKTIISERGYPSDNTSSKTSAYISKVFYPILYNKCDKLFSNSVHINEDLNKNFGVKIPLEVIYNPVEEPLRKIASDDLLNTNSSFSIINVGSVNIRKNQQMIIKAVAKLNHHSHLNILGDGDLINELKKLSSDLNVSSKVAFEGKVSNVNSYLCKSHCFVLSSFTEGFPNALLEALAVGLPCISTNCLSGPLEMLNDNEPVFIEEGEFHKAKYGILINNNDIQGLVNALKYLEENEMERVHYSQLAIERSKEYFTENIYQKFYKFIIN</sequence>
<dbReference type="Gene3D" id="3.40.50.2000">
    <property type="entry name" value="Glycogen Phosphorylase B"/>
    <property type="match status" value="2"/>
</dbReference>
<dbReference type="InterPro" id="IPR001296">
    <property type="entry name" value="Glyco_trans_1"/>
</dbReference>
<reference evidence="4" key="1">
    <citation type="submission" date="2013-11" db="EMBL/GenBank/DDBJ databases">
        <title>Draft genome sequence from a member of Zhouia, isolated tidal flat.</title>
        <authorList>
            <person name="Jin H."/>
            <person name="Jeon C.O."/>
        </authorList>
    </citation>
    <scope>NUCLEOTIDE SEQUENCE [LARGE SCALE GENOMIC DNA]</scope>
    <source>
        <strain evidence="4">AD3</strain>
    </source>
</reference>
<comment type="caution">
    <text evidence="3">The sequence shown here is derived from an EMBL/GenBank/DDBJ whole genome shotgun (WGS) entry which is preliminary data.</text>
</comment>
<dbReference type="eggNOG" id="COG0438">
    <property type="taxonomic scope" value="Bacteria"/>
</dbReference>
<accession>W2UQH5</accession>
<keyword evidence="4" id="KW-1185">Reference proteome</keyword>
<evidence type="ECO:0000259" key="2">
    <source>
        <dbReference type="Pfam" id="PF13439"/>
    </source>
</evidence>
<evidence type="ECO:0000259" key="1">
    <source>
        <dbReference type="Pfam" id="PF00534"/>
    </source>
</evidence>
<dbReference type="RefSeq" id="WP_038262999.1">
    <property type="nucleotide sequence ID" value="NZ_AYXY01000014.1"/>
</dbReference>
<dbReference type="CDD" id="cd03811">
    <property type="entry name" value="GT4_GT28_WabH-like"/>
    <property type="match status" value="1"/>
</dbReference>
<evidence type="ECO:0000313" key="4">
    <source>
        <dbReference type="Proteomes" id="UP000018850"/>
    </source>
</evidence>
<feature type="domain" description="Glycosyl transferase family 1" evidence="1">
    <location>
        <begin position="196"/>
        <end position="359"/>
    </location>
</feature>
<reference evidence="3 4" key="2">
    <citation type="journal article" date="2016" name="Genome Announc.">
        <title>Draft Genome Sequence of Zhouia amylolytica AD3, Isolated from Tidal Flat Sediment.</title>
        <authorList>
            <person name="Jia B."/>
            <person name="Jin H.M."/>
            <person name="Lee H.J."/>
            <person name="Jeon C.O."/>
        </authorList>
    </citation>
    <scope>NUCLEOTIDE SEQUENCE [LARGE SCALE GENOMIC DNA]</scope>
    <source>
        <strain evidence="3 4">AD3</strain>
    </source>
</reference>
<dbReference type="Pfam" id="PF13439">
    <property type="entry name" value="Glyco_transf_4"/>
    <property type="match status" value="1"/>
</dbReference>
<keyword evidence="3" id="KW-0808">Transferase</keyword>
<evidence type="ECO:0000313" key="3">
    <source>
        <dbReference type="EMBL" id="ETN96214.1"/>
    </source>
</evidence>
<dbReference type="AlphaFoldDB" id="W2UQH5"/>
<feature type="domain" description="Glycosyltransferase subfamily 4-like N-terminal" evidence="2">
    <location>
        <begin position="17"/>
        <end position="180"/>
    </location>
</feature>
<gene>
    <name evidence="3" type="ORF">P278_09080</name>
</gene>
<name>W2UQH5_9FLAO</name>
<dbReference type="PANTHER" id="PTHR12526">
    <property type="entry name" value="GLYCOSYLTRANSFERASE"/>
    <property type="match status" value="1"/>
</dbReference>
<dbReference type="PATRIC" id="fig|1286632.3.peg.907"/>
<dbReference type="Pfam" id="PF00534">
    <property type="entry name" value="Glycos_transf_1"/>
    <property type="match status" value="1"/>
</dbReference>
<dbReference type="Proteomes" id="UP000018850">
    <property type="component" value="Unassembled WGS sequence"/>
</dbReference>
<dbReference type="GO" id="GO:0016757">
    <property type="term" value="F:glycosyltransferase activity"/>
    <property type="evidence" value="ECO:0007669"/>
    <property type="project" value="InterPro"/>
</dbReference>
<dbReference type="PANTHER" id="PTHR12526:SF630">
    <property type="entry name" value="GLYCOSYLTRANSFERASE"/>
    <property type="match status" value="1"/>
</dbReference>
<dbReference type="EMBL" id="AYXY01000014">
    <property type="protein sequence ID" value="ETN96214.1"/>
    <property type="molecule type" value="Genomic_DNA"/>
</dbReference>
<proteinExistence type="predicted"/>
<dbReference type="InterPro" id="IPR028098">
    <property type="entry name" value="Glyco_trans_4-like_N"/>
</dbReference>
<protein>
    <submittedName>
        <fullName evidence="3">Glycosyl transferase, group 1 family protein</fullName>
    </submittedName>
</protein>
<dbReference type="STRING" id="376730.SAMN04487906_3174"/>
<organism evidence="3 4">
    <name type="scientific">Zhouia amylolytica AD3</name>
    <dbReference type="NCBI Taxonomy" id="1286632"/>
    <lineage>
        <taxon>Bacteria</taxon>
        <taxon>Pseudomonadati</taxon>
        <taxon>Bacteroidota</taxon>
        <taxon>Flavobacteriia</taxon>
        <taxon>Flavobacteriales</taxon>
        <taxon>Flavobacteriaceae</taxon>
        <taxon>Zhouia</taxon>
    </lineage>
</organism>
<dbReference type="SUPFAM" id="SSF53756">
    <property type="entry name" value="UDP-Glycosyltransferase/glycogen phosphorylase"/>
    <property type="match status" value="1"/>
</dbReference>